<organism evidence="2 3">
    <name type="scientific">Galeopterus variegatus</name>
    <name type="common">Malayan flying lemur</name>
    <name type="synonym">Cynocephalus variegatus</name>
    <dbReference type="NCBI Taxonomy" id="482537"/>
    <lineage>
        <taxon>Eukaryota</taxon>
        <taxon>Metazoa</taxon>
        <taxon>Chordata</taxon>
        <taxon>Craniata</taxon>
        <taxon>Vertebrata</taxon>
        <taxon>Euteleostomi</taxon>
        <taxon>Mammalia</taxon>
        <taxon>Eutheria</taxon>
        <taxon>Euarchontoglires</taxon>
        <taxon>Dermoptera</taxon>
        <taxon>Cynocephalidae</taxon>
        <taxon>Galeopterus</taxon>
    </lineage>
</organism>
<evidence type="ECO:0000313" key="3">
    <source>
        <dbReference type="RefSeq" id="XP_008587131.1"/>
    </source>
</evidence>
<evidence type="ECO:0000313" key="2">
    <source>
        <dbReference type="Proteomes" id="UP000694923"/>
    </source>
</evidence>
<dbReference type="Proteomes" id="UP000694923">
    <property type="component" value="Unplaced"/>
</dbReference>
<name>A0ABM0S2P0_GALVR</name>
<gene>
    <name evidence="3" type="primary">LOC103604350</name>
</gene>
<protein>
    <submittedName>
        <fullName evidence="3">Uncharacterized protein LOC103604350</fullName>
    </submittedName>
</protein>
<sequence>AKIKVKETEKPMYKLSFVTEDHVHFFLQFRNDLPHLKPSGAEDPSDLTQPLDHSPGNFPLCVFKPGTQQWNFVENELKDATQTVYRLRPHYAGLPTKSWQYDKVKEDYAQLSRKLTVVTRERDLAVKEKHQLKAKLENLEQVLKHMREAAERRQQLELEHEQALAVLNAKQQEIDLLQKAQVEAKKEHEGAVQLLEWVLRREMTTMSHSVGGMPRVTTSCPWLLTSCQSPWEQVDSRDWHPEGKATVSGSIRNSEVLSVDGVYLHI</sequence>
<feature type="non-terminal residue" evidence="3">
    <location>
        <position position="1"/>
    </location>
</feature>
<dbReference type="GeneID" id="103604350"/>
<reference evidence="3" key="1">
    <citation type="submission" date="2025-08" db="UniProtKB">
        <authorList>
            <consortium name="RefSeq"/>
        </authorList>
    </citation>
    <scope>IDENTIFICATION</scope>
</reference>
<dbReference type="PANTHER" id="PTHR14234">
    <property type="entry name" value="RIM BINDING PROTEIN-RELATED"/>
    <property type="match status" value="1"/>
</dbReference>
<keyword evidence="1" id="KW-0175">Coiled coil</keyword>
<dbReference type="InterPro" id="IPR040325">
    <property type="entry name" value="RIMBP1/2/3"/>
</dbReference>
<dbReference type="PANTHER" id="PTHR14234:SF18">
    <property type="entry name" value="RIMS-BINDING PROTEIN 2"/>
    <property type="match status" value="1"/>
</dbReference>
<accession>A0ABM0S2P0</accession>
<keyword evidence="2" id="KW-1185">Reference proteome</keyword>
<dbReference type="RefSeq" id="XP_008587131.1">
    <property type="nucleotide sequence ID" value="XM_008588909.1"/>
</dbReference>
<evidence type="ECO:0000256" key="1">
    <source>
        <dbReference type="SAM" id="Coils"/>
    </source>
</evidence>
<proteinExistence type="predicted"/>
<feature type="coiled-coil region" evidence="1">
    <location>
        <begin position="101"/>
        <end position="187"/>
    </location>
</feature>